<dbReference type="PIRSF" id="PIRSF006170">
    <property type="entry name" value="YfgM"/>
    <property type="match status" value="1"/>
</dbReference>
<dbReference type="PANTHER" id="PTHR38035">
    <property type="entry name" value="UPF0070 PROTEIN YFGM"/>
    <property type="match status" value="1"/>
</dbReference>
<evidence type="ECO:0000256" key="7">
    <source>
        <dbReference type="ARBA" id="ARBA00024197"/>
    </source>
</evidence>
<evidence type="ECO:0000256" key="5">
    <source>
        <dbReference type="ARBA" id="ARBA00023136"/>
    </source>
</evidence>
<dbReference type="SUPFAM" id="SSF48452">
    <property type="entry name" value="TPR-like"/>
    <property type="match status" value="1"/>
</dbReference>
<evidence type="ECO:0000256" key="4">
    <source>
        <dbReference type="ARBA" id="ARBA00022989"/>
    </source>
</evidence>
<comment type="similarity">
    <text evidence="7">Belongs to the YfgM family.</text>
</comment>
<feature type="transmembrane region" description="Helical" evidence="9">
    <location>
        <begin position="21"/>
        <end position="39"/>
    </location>
</feature>
<keyword evidence="12" id="KW-1185">Reference proteome</keyword>
<keyword evidence="4 9" id="KW-1133">Transmembrane helix</keyword>
<evidence type="ECO:0000256" key="9">
    <source>
        <dbReference type="SAM" id="Phobius"/>
    </source>
</evidence>
<evidence type="ECO:0000256" key="2">
    <source>
        <dbReference type="ARBA" id="ARBA00022475"/>
    </source>
</evidence>
<evidence type="ECO:0000256" key="6">
    <source>
        <dbReference type="ARBA" id="ARBA00023186"/>
    </source>
</evidence>
<dbReference type="EMBL" id="JBGCUO010000001">
    <property type="protein sequence ID" value="MEY1662781.1"/>
    <property type="molecule type" value="Genomic_DNA"/>
</dbReference>
<dbReference type="InterPro" id="IPR018704">
    <property type="entry name" value="SecYEG/CpoB_TPR"/>
</dbReference>
<keyword evidence="2" id="KW-1003">Cell membrane</keyword>
<dbReference type="Pfam" id="PF09976">
    <property type="entry name" value="TPR_21"/>
    <property type="match status" value="1"/>
</dbReference>
<gene>
    <name evidence="11" type="ORF">AB5I84_11525</name>
</gene>
<dbReference type="InterPro" id="IPR011990">
    <property type="entry name" value="TPR-like_helical_dom_sf"/>
</dbReference>
<protein>
    <recommendedName>
        <fullName evidence="8">Ancillary SecYEG translocon subunit</fullName>
    </recommendedName>
</protein>
<feature type="domain" description="Ancillary SecYEG translocon subunit/Cell division coordinator CpoB TPR" evidence="10">
    <location>
        <begin position="12"/>
        <end position="212"/>
    </location>
</feature>
<evidence type="ECO:0000259" key="10">
    <source>
        <dbReference type="Pfam" id="PF09976"/>
    </source>
</evidence>
<proteinExistence type="inferred from homology"/>
<name>A0ABV4AIZ6_9GAMM</name>
<sequence length="215" mass="23218">MRSEEEQIEVLRDWWARNGSAVLIGVLVAVAAVVGMRFWNSHNANQAQGASIAYEKMLGALAQVEGRDDTVAWAEVEEQADQLRKDYGSTVYASHAGLALARKAVAAGDYDAAAGYLNDVIKADRNDALVYTARLRLARVDIQRQDFDAALATLKGRFPVDWSAQVAELRGDALRQKGEAGAARGAYDEALAAAPQGDSLAERIRMKLDDLAPAS</sequence>
<comment type="caution">
    <text evidence="11">The sequence shown here is derived from an EMBL/GenBank/DDBJ whole genome shotgun (WGS) entry which is preliminary data.</text>
</comment>
<dbReference type="Gene3D" id="1.25.40.10">
    <property type="entry name" value="Tetratricopeptide repeat domain"/>
    <property type="match status" value="1"/>
</dbReference>
<organism evidence="11 12">
    <name type="scientific">Isoalcanivorax beigongshangi</name>
    <dbReference type="NCBI Taxonomy" id="3238810"/>
    <lineage>
        <taxon>Bacteria</taxon>
        <taxon>Pseudomonadati</taxon>
        <taxon>Pseudomonadota</taxon>
        <taxon>Gammaproteobacteria</taxon>
        <taxon>Oceanospirillales</taxon>
        <taxon>Alcanivoracaceae</taxon>
        <taxon>Isoalcanivorax</taxon>
    </lineage>
</organism>
<dbReference type="PANTHER" id="PTHR38035:SF1">
    <property type="entry name" value="ANCILLARY SECYEG TRANSLOCON SUBUNIT"/>
    <property type="match status" value="1"/>
</dbReference>
<dbReference type="InterPro" id="IPR026039">
    <property type="entry name" value="YfgM"/>
</dbReference>
<accession>A0ABV4AIZ6</accession>
<dbReference type="RefSeq" id="WP_369456007.1">
    <property type="nucleotide sequence ID" value="NZ_JBGCUO010000001.1"/>
</dbReference>
<keyword evidence="5 9" id="KW-0472">Membrane</keyword>
<evidence type="ECO:0000256" key="1">
    <source>
        <dbReference type="ARBA" id="ARBA00004401"/>
    </source>
</evidence>
<evidence type="ECO:0000256" key="3">
    <source>
        <dbReference type="ARBA" id="ARBA00022692"/>
    </source>
</evidence>
<reference evidence="11 12" key="1">
    <citation type="submission" date="2024-07" db="EMBL/GenBank/DDBJ databases">
        <authorList>
            <person name="Ren Q."/>
        </authorList>
    </citation>
    <scope>NUCLEOTIDE SEQUENCE [LARGE SCALE GENOMIC DNA]</scope>
    <source>
        <strain evidence="11 12">REN37</strain>
    </source>
</reference>
<keyword evidence="3 9" id="KW-0812">Transmembrane</keyword>
<evidence type="ECO:0000256" key="8">
    <source>
        <dbReference type="ARBA" id="ARBA00024235"/>
    </source>
</evidence>
<evidence type="ECO:0000313" key="12">
    <source>
        <dbReference type="Proteomes" id="UP001562065"/>
    </source>
</evidence>
<dbReference type="Proteomes" id="UP001562065">
    <property type="component" value="Unassembled WGS sequence"/>
</dbReference>
<evidence type="ECO:0000313" key="11">
    <source>
        <dbReference type="EMBL" id="MEY1662781.1"/>
    </source>
</evidence>
<comment type="subcellular location">
    <subcellularLocation>
        <location evidence="1">Cell membrane</location>
        <topology evidence="1">Single-pass type II membrane protein</topology>
    </subcellularLocation>
</comment>
<keyword evidence="6" id="KW-0143">Chaperone</keyword>